<reference evidence="2 3" key="1">
    <citation type="journal article" date="2021" name="MBio">
        <title>Poor Competitiveness of Bradyrhizobium in Pigeon Pea Root Colonization in Indian Soils.</title>
        <authorList>
            <person name="Chalasani D."/>
            <person name="Basu A."/>
            <person name="Pullabhotla S.V.S.R.N."/>
            <person name="Jorrin B."/>
            <person name="Neal A.L."/>
            <person name="Poole P.S."/>
            <person name="Podile A.R."/>
            <person name="Tkacz A."/>
        </authorList>
    </citation>
    <scope>NUCLEOTIDE SEQUENCE [LARGE SCALE GENOMIC DNA]</scope>
    <source>
        <strain evidence="2 3">HU12</strain>
    </source>
</reference>
<feature type="region of interest" description="Disordered" evidence="1">
    <location>
        <begin position="1"/>
        <end position="30"/>
    </location>
</feature>
<proteinExistence type="predicted"/>
<organism evidence="2 3">
    <name type="scientific">Microbacterium ureisolvens</name>
    <dbReference type="NCBI Taxonomy" id="2781186"/>
    <lineage>
        <taxon>Bacteria</taxon>
        <taxon>Bacillati</taxon>
        <taxon>Actinomycetota</taxon>
        <taxon>Actinomycetes</taxon>
        <taxon>Micrococcales</taxon>
        <taxon>Microbacteriaceae</taxon>
        <taxon>Microbacterium</taxon>
    </lineage>
</organism>
<dbReference type="RefSeq" id="WP_220340726.1">
    <property type="nucleotide sequence ID" value="NZ_JAEUAX010000027.1"/>
</dbReference>
<comment type="caution">
    <text evidence="2">The sequence shown here is derived from an EMBL/GenBank/DDBJ whole genome shotgun (WGS) entry which is preliminary data.</text>
</comment>
<dbReference type="Proteomes" id="UP000777440">
    <property type="component" value="Unassembled WGS sequence"/>
</dbReference>
<dbReference type="EMBL" id="JAEUAX010000027">
    <property type="protein sequence ID" value="MBW9112010.1"/>
    <property type="molecule type" value="Genomic_DNA"/>
</dbReference>
<keyword evidence="3" id="KW-1185">Reference proteome</keyword>
<protein>
    <submittedName>
        <fullName evidence="2">Uncharacterized protein</fullName>
    </submittedName>
</protein>
<evidence type="ECO:0000313" key="3">
    <source>
        <dbReference type="Proteomes" id="UP000777440"/>
    </source>
</evidence>
<evidence type="ECO:0000313" key="2">
    <source>
        <dbReference type="EMBL" id="MBW9112010.1"/>
    </source>
</evidence>
<name>A0ABS7I5X9_9MICO</name>
<evidence type="ECO:0000256" key="1">
    <source>
        <dbReference type="SAM" id="MobiDB-lite"/>
    </source>
</evidence>
<accession>A0ABS7I5X9</accession>
<gene>
    <name evidence="2" type="ORF">JNB61_19800</name>
</gene>
<sequence>MTGASDIAEARSRPGPDDLDQMSADASATAARETLDYAAWPAGRP</sequence>